<dbReference type="PANTHER" id="PTHR48111:SF39">
    <property type="entry name" value="TRANSCRIPTIONAL REGULATORY PROTEIN CPXR"/>
    <property type="match status" value="1"/>
</dbReference>
<dbReference type="Pfam" id="PF00486">
    <property type="entry name" value="Trans_reg_C"/>
    <property type="match status" value="1"/>
</dbReference>
<dbReference type="GO" id="GO:0005829">
    <property type="term" value="C:cytosol"/>
    <property type="evidence" value="ECO:0007669"/>
    <property type="project" value="TreeGrafter"/>
</dbReference>
<sequence>MHLQGFKKDTVVADILLIDDDVDLGSMLTEFLAKDGMQLTTAQDGESGLKIATEGKFDLILLDIMLPKIDGLQLLKKLRERQIQTNVLMLTARGDDVDRVVGLELGADDYLAKPFYPRELLARIKALLRRSRSNQTLPVDEKLVFSGFSMDTVAAEVSCDEKPLELTPTEFDILRCLLAHHGQLVTKESLSNLALGRALGPFDRSLDVHISNIRKKLPNRPERIQTVRGRGYRVEDRA</sequence>
<dbReference type="InterPro" id="IPR011006">
    <property type="entry name" value="CheY-like_superfamily"/>
</dbReference>
<feature type="modified residue" description="4-aspartylphosphate" evidence="8">
    <location>
        <position position="63"/>
    </location>
</feature>
<dbReference type="Gene3D" id="6.10.250.690">
    <property type="match status" value="1"/>
</dbReference>
<proteinExistence type="predicted"/>
<keyword evidence="3 8" id="KW-0597">Phosphoprotein</keyword>
<keyword evidence="5" id="KW-0805">Transcription regulation</keyword>
<organism evidence="12 13">
    <name type="scientific">Aliidiomarina soli</name>
    <dbReference type="NCBI Taxonomy" id="1928574"/>
    <lineage>
        <taxon>Bacteria</taxon>
        <taxon>Pseudomonadati</taxon>
        <taxon>Pseudomonadota</taxon>
        <taxon>Gammaproteobacteria</taxon>
        <taxon>Alteromonadales</taxon>
        <taxon>Idiomarinaceae</taxon>
        <taxon>Aliidiomarina</taxon>
    </lineage>
</organism>
<feature type="domain" description="OmpR/PhoB-type" evidence="11">
    <location>
        <begin position="140"/>
        <end position="236"/>
    </location>
</feature>
<dbReference type="InterPro" id="IPR036388">
    <property type="entry name" value="WH-like_DNA-bd_sf"/>
</dbReference>
<dbReference type="GO" id="GO:0000156">
    <property type="term" value="F:phosphorelay response regulator activity"/>
    <property type="evidence" value="ECO:0007669"/>
    <property type="project" value="TreeGrafter"/>
</dbReference>
<dbReference type="PROSITE" id="PS50110">
    <property type="entry name" value="RESPONSE_REGULATORY"/>
    <property type="match status" value="1"/>
</dbReference>
<evidence type="ECO:0000256" key="8">
    <source>
        <dbReference type="PROSITE-ProRule" id="PRU00169"/>
    </source>
</evidence>
<feature type="DNA-binding region" description="OmpR/PhoB-type" evidence="9">
    <location>
        <begin position="140"/>
        <end position="236"/>
    </location>
</feature>
<keyword evidence="13" id="KW-1185">Reference proteome</keyword>
<dbReference type="SMART" id="SM00448">
    <property type="entry name" value="REC"/>
    <property type="match status" value="1"/>
</dbReference>
<evidence type="ECO:0000256" key="3">
    <source>
        <dbReference type="ARBA" id="ARBA00022553"/>
    </source>
</evidence>
<dbReference type="SMART" id="SM00862">
    <property type="entry name" value="Trans_reg_C"/>
    <property type="match status" value="1"/>
</dbReference>
<dbReference type="InterPro" id="IPR016032">
    <property type="entry name" value="Sig_transdc_resp-reg_C-effctor"/>
</dbReference>
<dbReference type="InterPro" id="IPR039420">
    <property type="entry name" value="WalR-like"/>
</dbReference>
<evidence type="ECO:0000313" key="12">
    <source>
        <dbReference type="EMBL" id="RUO32399.1"/>
    </source>
</evidence>
<dbReference type="GO" id="GO:0006355">
    <property type="term" value="P:regulation of DNA-templated transcription"/>
    <property type="evidence" value="ECO:0007669"/>
    <property type="project" value="InterPro"/>
</dbReference>
<keyword evidence="2" id="KW-0963">Cytoplasm</keyword>
<evidence type="ECO:0000256" key="9">
    <source>
        <dbReference type="PROSITE-ProRule" id="PRU01091"/>
    </source>
</evidence>
<gene>
    <name evidence="12" type="ORF">CWE14_09630</name>
</gene>
<dbReference type="GO" id="GO:0032993">
    <property type="term" value="C:protein-DNA complex"/>
    <property type="evidence" value="ECO:0007669"/>
    <property type="project" value="TreeGrafter"/>
</dbReference>
<comment type="subcellular location">
    <subcellularLocation>
        <location evidence="1">Cytoplasm</location>
    </subcellularLocation>
</comment>
<evidence type="ECO:0000313" key="13">
    <source>
        <dbReference type="Proteomes" id="UP000287823"/>
    </source>
</evidence>
<keyword evidence="6 9" id="KW-0238">DNA-binding</keyword>
<dbReference type="Proteomes" id="UP000287823">
    <property type="component" value="Unassembled WGS sequence"/>
</dbReference>
<dbReference type="CDD" id="cd00383">
    <property type="entry name" value="trans_reg_C"/>
    <property type="match status" value="1"/>
</dbReference>
<evidence type="ECO:0000259" key="10">
    <source>
        <dbReference type="PROSITE" id="PS50110"/>
    </source>
</evidence>
<evidence type="ECO:0000256" key="7">
    <source>
        <dbReference type="ARBA" id="ARBA00023163"/>
    </source>
</evidence>
<keyword evidence="4" id="KW-0902">Two-component regulatory system</keyword>
<dbReference type="PROSITE" id="PS51755">
    <property type="entry name" value="OMPR_PHOB"/>
    <property type="match status" value="1"/>
</dbReference>
<dbReference type="SUPFAM" id="SSF52172">
    <property type="entry name" value="CheY-like"/>
    <property type="match status" value="1"/>
</dbReference>
<name>A0A432WFA1_9GAMM</name>
<reference evidence="12 13" key="1">
    <citation type="journal article" date="2011" name="Front. Microbiol.">
        <title>Genomic signatures of strain selection and enhancement in Bacillus atrophaeus var. globigii, a historical biowarfare simulant.</title>
        <authorList>
            <person name="Gibbons H.S."/>
            <person name="Broomall S.M."/>
            <person name="McNew L.A."/>
            <person name="Daligault H."/>
            <person name="Chapman C."/>
            <person name="Bruce D."/>
            <person name="Karavis M."/>
            <person name="Krepps M."/>
            <person name="McGregor P.A."/>
            <person name="Hong C."/>
            <person name="Park K.H."/>
            <person name="Akmal A."/>
            <person name="Feldman A."/>
            <person name="Lin J.S."/>
            <person name="Chang W.E."/>
            <person name="Higgs B.W."/>
            <person name="Demirev P."/>
            <person name="Lindquist J."/>
            <person name="Liem A."/>
            <person name="Fochler E."/>
            <person name="Read T.D."/>
            <person name="Tapia R."/>
            <person name="Johnson S."/>
            <person name="Bishop-Lilly K.A."/>
            <person name="Detter C."/>
            <person name="Han C."/>
            <person name="Sozhamannan S."/>
            <person name="Rosenzweig C.N."/>
            <person name="Skowronski E.W."/>
        </authorList>
    </citation>
    <scope>NUCLEOTIDE SEQUENCE [LARGE SCALE GENOMIC DNA]</scope>
    <source>
        <strain evidence="12 13">Y4G10-17</strain>
    </source>
</reference>
<evidence type="ECO:0000256" key="4">
    <source>
        <dbReference type="ARBA" id="ARBA00023012"/>
    </source>
</evidence>
<dbReference type="Gene3D" id="1.10.10.10">
    <property type="entry name" value="Winged helix-like DNA-binding domain superfamily/Winged helix DNA-binding domain"/>
    <property type="match status" value="1"/>
</dbReference>
<keyword evidence="7" id="KW-0804">Transcription</keyword>
<evidence type="ECO:0000256" key="6">
    <source>
        <dbReference type="ARBA" id="ARBA00023125"/>
    </source>
</evidence>
<evidence type="ECO:0000256" key="2">
    <source>
        <dbReference type="ARBA" id="ARBA00022490"/>
    </source>
</evidence>
<dbReference type="AlphaFoldDB" id="A0A432WFA1"/>
<comment type="caution">
    <text evidence="12">The sequence shown here is derived from an EMBL/GenBank/DDBJ whole genome shotgun (WGS) entry which is preliminary data.</text>
</comment>
<dbReference type="FunFam" id="3.40.50.2300:FF:000001">
    <property type="entry name" value="DNA-binding response regulator PhoB"/>
    <property type="match status" value="1"/>
</dbReference>
<dbReference type="PANTHER" id="PTHR48111">
    <property type="entry name" value="REGULATOR OF RPOS"/>
    <property type="match status" value="1"/>
</dbReference>
<dbReference type="InterPro" id="IPR001867">
    <property type="entry name" value="OmpR/PhoB-type_DNA-bd"/>
</dbReference>
<evidence type="ECO:0000256" key="5">
    <source>
        <dbReference type="ARBA" id="ARBA00023015"/>
    </source>
</evidence>
<dbReference type="EMBL" id="PIPO01000004">
    <property type="protein sequence ID" value="RUO32399.1"/>
    <property type="molecule type" value="Genomic_DNA"/>
</dbReference>
<dbReference type="Gene3D" id="3.40.50.2300">
    <property type="match status" value="1"/>
</dbReference>
<accession>A0A432WFA1</accession>
<dbReference type="InterPro" id="IPR001789">
    <property type="entry name" value="Sig_transdc_resp-reg_receiver"/>
</dbReference>
<protein>
    <submittedName>
        <fullName evidence="12">DNA-binding response regulator</fullName>
    </submittedName>
</protein>
<dbReference type="GO" id="GO:0000976">
    <property type="term" value="F:transcription cis-regulatory region binding"/>
    <property type="evidence" value="ECO:0007669"/>
    <property type="project" value="TreeGrafter"/>
</dbReference>
<evidence type="ECO:0000259" key="11">
    <source>
        <dbReference type="PROSITE" id="PS51755"/>
    </source>
</evidence>
<dbReference type="SUPFAM" id="SSF46894">
    <property type="entry name" value="C-terminal effector domain of the bipartite response regulators"/>
    <property type="match status" value="1"/>
</dbReference>
<feature type="domain" description="Response regulatory" evidence="10">
    <location>
        <begin position="14"/>
        <end position="128"/>
    </location>
</feature>
<evidence type="ECO:0000256" key="1">
    <source>
        <dbReference type="ARBA" id="ARBA00004496"/>
    </source>
</evidence>
<dbReference type="Pfam" id="PF00072">
    <property type="entry name" value="Response_reg"/>
    <property type="match status" value="1"/>
</dbReference>